<evidence type="ECO:0000259" key="8">
    <source>
        <dbReference type="PROSITE" id="PS50835"/>
    </source>
</evidence>
<evidence type="ECO:0000313" key="9">
    <source>
        <dbReference type="EMBL" id="MBN3287206.1"/>
    </source>
</evidence>
<evidence type="ECO:0000256" key="2">
    <source>
        <dbReference type="ARBA" id="ARBA00022475"/>
    </source>
</evidence>
<accession>A0ABS2YKE4</accession>
<keyword evidence="3" id="KW-0732">Signal</keyword>
<dbReference type="PROSITE" id="PS50835">
    <property type="entry name" value="IG_LIKE"/>
    <property type="match status" value="1"/>
</dbReference>
<feature type="non-terminal residue" evidence="9">
    <location>
        <position position="1"/>
    </location>
</feature>
<keyword evidence="5" id="KW-0472">Membrane</keyword>
<evidence type="ECO:0000313" key="10">
    <source>
        <dbReference type="Proteomes" id="UP001166093"/>
    </source>
</evidence>
<dbReference type="PANTHER" id="PTHR19433">
    <property type="entry name" value="T-CELL RECEPTOR ALPHA CHAIN V REGION-RELATED"/>
    <property type="match status" value="1"/>
</dbReference>
<keyword evidence="4" id="KW-0391">Immunity</keyword>
<evidence type="ECO:0000256" key="6">
    <source>
        <dbReference type="ARBA" id="ARBA00023157"/>
    </source>
</evidence>
<dbReference type="InterPro" id="IPR013783">
    <property type="entry name" value="Ig-like_fold"/>
</dbReference>
<dbReference type="SMART" id="SM00406">
    <property type="entry name" value="IGv"/>
    <property type="match status" value="2"/>
</dbReference>
<feature type="domain" description="Ig-like" evidence="8">
    <location>
        <begin position="112"/>
        <end position="210"/>
    </location>
</feature>
<dbReference type="SUPFAM" id="SSF48726">
    <property type="entry name" value="Immunoglobulin"/>
    <property type="match status" value="3"/>
</dbReference>
<evidence type="ECO:0000256" key="3">
    <source>
        <dbReference type="ARBA" id="ARBA00022729"/>
    </source>
</evidence>
<comment type="subcellular location">
    <subcellularLocation>
        <location evidence="1">Cell membrane</location>
    </subcellularLocation>
</comment>
<feature type="non-terminal residue" evidence="9">
    <location>
        <position position="227"/>
    </location>
</feature>
<dbReference type="InterPro" id="IPR003599">
    <property type="entry name" value="Ig_sub"/>
</dbReference>
<proteinExistence type="predicted"/>
<comment type="caution">
    <text evidence="9">The sequence shown here is derived from an EMBL/GenBank/DDBJ whole genome shotgun (WGS) entry which is preliminary data.</text>
</comment>
<dbReference type="PANTHER" id="PTHR19433:SF85">
    <property type="entry name" value="T CELL RECEPTOR ALPHA VARIABLE 17-RELATED"/>
    <property type="match status" value="1"/>
</dbReference>
<dbReference type="InterPro" id="IPR052051">
    <property type="entry name" value="TCR_complex_component"/>
</dbReference>
<organism evidence="9 10">
    <name type="scientific">Polyodon spathula</name>
    <name type="common">North American paddlefish</name>
    <name type="synonym">Squalus spathula</name>
    <dbReference type="NCBI Taxonomy" id="7913"/>
    <lineage>
        <taxon>Eukaryota</taxon>
        <taxon>Metazoa</taxon>
        <taxon>Chordata</taxon>
        <taxon>Craniata</taxon>
        <taxon>Vertebrata</taxon>
        <taxon>Euteleostomi</taxon>
        <taxon>Actinopterygii</taxon>
        <taxon>Chondrostei</taxon>
        <taxon>Acipenseriformes</taxon>
        <taxon>Polyodontidae</taxon>
        <taxon>Polyodon</taxon>
    </lineage>
</organism>
<dbReference type="Proteomes" id="UP001166093">
    <property type="component" value="Unassembled WGS sequence"/>
</dbReference>
<sequence length="227" mass="25849">MNCNHSVSNYNSMQWYKQQHGQSPDIILSAYNTNETSGRFTMTVNKEKLSTTLTISAVELLDCEAVYNCAVRAHHYLFWYKQSPGESPEYILHTNQYLSDPSKGGFGNTITPLSGVENVKQGDNVTLQCNYTGAVSNLQWYRQYPRQALEYLLMIFESGAVSKANEEDHRVSAEVDKDNKHVFLKLIDTEVTDSAMYYCALSPTVTETYPALYKNYLPLKHKQLLTN</sequence>
<evidence type="ECO:0000256" key="7">
    <source>
        <dbReference type="ARBA" id="ARBA00023180"/>
    </source>
</evidence>
<dbReference type="InterPro" id="IPR013106">
    <property type="entry name" value="Ig_V-set"/>
</dbReference>
<dbReference type="SMART" id="SM00409">
    <property type="entry name" value="IG"/>
    <property type="match status" value="1"/>
</dbReference>
<dbReference type="EMBL" id="JAAWVQ010164142">
    <property type="protein sequence ID" value="MBN3287206.1"/>
    <property type="molecule type" value="Genomic_DNA"/>
</dbReference>
<name>A0ABS2YKE4_POLSP</name>
<evidence type="ECO:0000256" key="1">
    <source>
        <dbReference type="ARBA" id="ARBA00004236"/>
    </source>
</evidence>
<evidence type="ECO:0000256" key="5">
    <source>
        <dbReference type="ARBA" id="ARBA00023136"/>
    </source>
</evidence>
<dbReference type="Gene3D" id="2.60.40.10">
    <property type="entry name" value="Immunoglobulins"/>
    <property type="match status" value="3"/>
</dbReference>
<keyword evidence="7" id="KW-0325">Glycoprotein</keyword>
<dbReference type="Pfam" id="PF07686">
    <property type="entry name" value="V-set"/>
    <property type="match status" value="2"/>
</dbReference>
<dbReference type="InterPro" id="IPR036179">
    <property type="entry name" value="Ig-like_dom_sf"/>
</dbReference>
<keyword evidence="2" id="KW-1003">Cell membrane</keyword>
<keyword evidence="10" id="KW-1185">Reference proteome</keyword>
<protein>
    <submittedName>
        <fullName evidence="9">HV02 protein</fullName>
    </submittedName>
</protein>
<dbReference type="InterPro" id="IPR007110">
    <property type="entry name" value="Ig-like_dom"/>
</dbReference>
<gene>
    <name evidence="9" type="primary">Hv02_2</name>
    <name evidence="9" type="ORF">GTO93_0002024</name>
</gene>
<keyword evidence="6" id="KW-1015">Disulfide bond</keyword>
<evidence type="ECO:0000256" key="4">
    <source>
        <dbReference type="ARBA" id="ARBA00022859"/>
    </source>
</evidence>
<reference evidence="9" key="1">
    <citation type="journal article" date="2021" name="Cell">
        <title>Tracing the genetic footprints of vertebrate landing in non-teleost ray-finned fishes.</title>
        <authorList>
            <person name="Bi X."/>
            <person name="Wang K."/>
            <person name="Yang L."/>
            <person name="Pan H."/>
            <person name="Jiang H."/>
            <person name="Wei Q."/>
            <person name="Fang M."/>
            <person name="Yu H."/>
            <person name="Zhu C."/>
            <person name="Cai Y."/>
            <person name="He Y."/>
            <person name="Gan X."/>
            <person name="Zeng H."/>
            <person name="Yu D."/>
            <person name="Zhu Y."/>
            <person name="Jiang H."/>
            <person name="Qiu Q."/>
            <person name="Yang H."/>
            <person name="Zhang Y.E."/>
            <person name="Wang W."/>
            <person name="Zhu M."/>
            <person name="He S."/>
            <person name="Zhang G."/>
        </authorList>
    </citation>
    <scope>NUCLEOTIDE SEQUENCE</scope>
    <source>
        <strain evidence="9">Pddl_001</strain>
    </source>
</reference>